<feature type="transmembrane region" description="Helical" evidence="1">
    <location>
        <begin position="194"/>
        <end position="212"/>
    </location>
</feature>
<keyword evidence="1" id="KW-1133">Transmembrane helix</keyword>
<proteinExistence type="predicted"/>
<dbReference type="Proteomes" id="UP000321822">
    <property type="component" value="Unassembled WGS sequence"/>
</dbReference>
<dbReference type="PANTHER" id="PTHR36840">
    <property type="entry name" value="BLL5714 PROTEIN"/>
    <property type="match status" value="1"/>
</dbReference>
<evidence type="ECO:0000313" key="3">
    <source>
        <dbReference type="Proteomes" id="UP000321822"/>
    </source>
</evidence>
<feature type="transmembrane region" description="Helical" evidence="1">
    <location>
        <begin position="101"/>
        <end position="118"/>
    </location>
</feature>
<comment type="caution">
    <text evidence="2">The sequence shown here is derived from an EMBL/GenBank/DDBJ whole genome shotgun (WGS) entry which is preliminary data.</text>
</comment>
<dbReference type="Pfam" id="PF06772">
    <property type="entry name" value="LtrA"/>
    <property type="match status" value="1"/>
</dbReference>
<feature type="transmembrane region" description="Helical" evidence="1">
    <location>
        <begin position="218"/>
        <end position="239"/>
    </location>
</feature>
<feature type="transmembrane region" description="Helical" evidence="1">
    <location>
        <begin position="343"/>
        <end position="361"/>
    </location>
</feature>
<feature type="transmembrane region" description="Helical" evidence="1">
    <location>
        <begin position="154"/>
        <end position="173"/>
    </location>
</feature>
<reference evidence="2 3" key="1">
    <citation type="submission" date="2019-07" db="EMBL/GenBank/DDBJ databases">
        <title>Genomes of sea-ice associated Colwellia species.</title>
        <authorList>
            <person name="Bowman J.P."/>
        </authorList>
    </citation>
    <scope>NUCLEOTIDE SEQUENCE [LARGE SCALE GENOMIC DNA]</scope>
    <source>
        <strain evidence="2 3">ACAM 459</strain>
    </source>
</reference>
<keyword evidence="3" id="KW-1185">Reference proteome</keyword>
<name>A0A5C6QUJ7_9GAMM</name>
<dbReference type="RefSeq" id="WP_146783176.1">
    <property type="nucleotide sequence ID" value="NZ_VOLT01000001.1"/>
</dbReference>
<dbReference type="AlphaFoldDB" id="A0A5C6QUJ7"/>
<gene>
    <name evidence="2" type="ORF">ESZ36_02760</name>
</gene>
<feature type="transmembrane region" description="Helical" evidence="1">
    <location>
        <begin position="318"/>
        <end position="337"/>
    </location>
</feature>
<feature type="transmembrane region" description="Helical" evidence="1">
    <location>
        <begin position="12"/>
        <end position="30"/>
    </location>
</feature>
<dbReference type="InterPro" id="IPR010640">
    <property type="entry name" value="Low_temperature_requirement_A"/>
</dbReference>
<evidence type="ECO:0000313" key="2">
    <source>
        <dbReference type="EMBL" id="TWX72158.1"/>
    </source>
</evidence>
<keyword evidence="1" id="KW-0472">Membrane</keyword>
<sequence>MMLESDTRKVTWLELFYDLAYVAVIAKIVHHLPEYTDHLSHYFMGLIIFIPIWWCWAGHTYFANRFERNDTFQVIAVLAQLFAVTVLITSINPLFNGHPQQFILGYFIIRLLLVVMYIREWKLNVENRTILRHLIVGFSLGSVVWISSLLFESTIMYAMLALSILIEIIVLALNSKSLKAYATTHAEHLAERTGLFTIIMLGEVVVALVVFLENATVTLENLVLSGTGFTILALMWWLYFRVSEPLIEDNPILDSQIHGYSNLLIFISIIVISTAIASWGVKDQGVIIWLTASALTLFVTTLQLILGQSSVYSNHRGLNICRYVSCFVPVVLAAIFSQADMNVLLFNSLMILWLFAINYTYNFTIFIKKIRE</sequence>
<evidence type="ECO:0000256" key="1">
    <source>
        <dbReference type="SAM" id="Phobius"/>
    </source>
</evidence>
<dbReference type="PANTHER" id="PTHR36840:SF1">
    <property type="entry name" value="BLL5714 PROTEIN"/>
    <property type="match status" value="1"/>
</dbReference>
<dbReference type="OrthoDB" id="7698234at2"/>
<feature type="transmembrane region" description="Helical" evidence="1">
    <location>
        <begin position="42"/>
        <end position="62"/>
    </location>
</feature>
<feature type="transmembrane region" description="Helical" evidence="1">
    <location>
        <begin position="74"/>
        <end position="95"/>
    </location>
</feature>
<feature type="transmembrane region" description="Helical" evidence="1">
    <location>
        <begin position="260"/>
        <end position="280"/>
    </location>
</feature>
<feature type="transmembrane region" description="Helical" evidence="1">
    <location>
        <begin position="286"/>
        <end position="306"/>
    </location>
</feature>
<dbReference type="EMBL" id="VOLT01000001">
    <property type="protein sequence ID" value="TWX72158.1"/>
    <property type="molecule type" value="Genomic_DNA"/>
</dbReference>
<organism evidence="2 3">
    <name type="scientific">Colwellia demingiae</name>
    <dbReference type="NCBI Taxonomy" id="89401"/>
    <lineage>
        <taxon>Bacteria</taxon>
        <taxon>Pseudomonadati</taxon>
        <taxon>Pseudomonadota</taxon>
        <taxon>Gammaproteobacteria</taxon>
        <taxon>Alteromonadales</taxon>
        <taxon>Colwelliaceae</taxon>
        <taxon>Colwellia</taxon>
    </lineage>
</organism>
<accession>A0A5C6QUJ7</accession>
<feature type="transmembrane region" description="Helical" evidence="1">
    <location>
        <begin position="130"/>
        <end position="148"/>
    </location>
</feature>
<keyword evidence="1" id="KW-0812">Transmembrane</keyword>
<protein>
    <submittedName>
        <fullName evidence="2">Low temperature requirement protein A</fullName>
    </submittedName>
</protein>